<dbReference type="OrthoDB" id="418911at2759"/>
<sequence>MSCFKNLHSSSFFPDLMNGFADCSAAQDEEVSSRGSTRLPPEQMNALKDLPEFTRPGKRLMSILKDKLYGINLVQAYVKRPG</sequence>
<proteinExistence type="predicted"/>
<accession>G0NXD9</accession>
<keyword evidence="2" id="KW-1185">Reference proteome</keyword>
<evidence type="ECO:0000313" key="1">
    <source>
        <dbReference type="EMBL" id="EGT39507.1"/>
    </source>
</evidence>
<dbReference type="EMBL" id="GL379971">
    <property type="protein sequence ID" value="EGT39507.1"/>
    <property type="molecule type" value="Genomic_DNA"/>
</dbReference>
<dbReference type="HOGENOM" id="CLU_2560318_0_0_1"/>
<dbReference type="InParanoid" id="G0NXD9"/>
<protein>
    <submittedName>
        <fullName evidence="1">Uncharacterized protein</fullName>
    </submittedName>
</protein>
<reference evidence="2" key="1">
    <citation type="submission" date="2011-07" db="EMBL/GenBank/DDBJ databases">
        <authorList>
            <consortium name="Caenorhabditis brenneri Sequencing and Analysis Consortium"/>
            <person name="Wilson R.K."/>
        </authorList>
    </citation>
    <scope>NUCLEOTIDE SEQUENCE [LARGE SCALE GENOMIC DNA]</scope>
    <source>
        <strain evidence="2">PB2801</strain>
    </source>
</reference>
<organism evidence="2">
    <name type="scientific">Caenorhabditis brenneri</name>
    <name type="common">Nematode worm</name>
    <dbReference type="NCBI Taxonomy" id="135651"/>
    <lineage>
        <taxon>Eukaryota</taxon>
        <taxon>Metazoa</taxon>
        <taxon>Ecdysozoa</taxon>
        <taxon>Nematoda</taxon>
        <taxon>Chromadorea</taxon>
        <taxon>Rhabditida</taxon>
        <taxon>Rhabditina</taxon>
        <taxon>Rhabditomorpha</taxon>
        <taxon>Rhabditoidea</taxon>
        <taxon>Rhabditidae</taxon>
        <taxon>Peloderinae</taxon>
        <taxon>Caenorhabditis</taxon>
    </lineage>
</organism>
<dbReference type="Proteomes" id="UP000008068">
    <property type="component" value="Unassembled WGS sequence"/>
</dbReference>
<gene>
    <name evidence="1" type="ORF">CAEBREN_13826</name>
</gene>
<name>G0NXD9_CAEBE</name>
<evidence type="ECO:0000313" key="2">
    <source>
        <dbReference type="Proteomes" id="UP000008068"/>
    </source>
</evidence>
<dbReference type="AlphaFoldDB" id="G0NXD9"/>